<reference evidence="2" key="1">
    <citation type="submission" date="2023-09" db="EMBL/GenBank/DDBJ databases">
        <authorList>
            <person name="Li S."/>
            <person name="Li X."/>
            <person name="Zhang C."/>
            <person name="Zhao Z."/>
        </authorList>
    </citation>
    <scope>NUCLEOTIDE SEQUENCE [LARGE SCALE GENOMIC DNA]</scope>
    <source>
        <strain evidence="2">SQ345</strain>
    </source>
</reference>
<dbReference type="Proteomes" id="UP001248581">
    <property type="component" value="Chromosome"/>
</dbReference>
<name>A0ABY9THZ2_9GAMM</name>
<accession>A0ABY9THZ2</accession>
<dbReference type="EMBL" id="CP134146">
    <property type="protein sequence ID" value="WNC68459.1"/>
    <property type="molecule type" value="Genomic_DNA"/>
</dbReference>
<dbReference type="RefSeq" id="WP_348387615.1">
    <property type="nucleotide sequence ID" value="NZ_CP134146.1"/>
</dbReference>
<keyword evidence="2" id="KW-1185">Reference proteome</keyword>
<gene>
    <name evidence="1" type="ORF">RI845_18310</name>
</gene>
<protein>
    <submittedName>
        <fullName evidence="1">Uncharacterized protein</fullName>
    </submittedName>
</protein>
<organism evidence="1 2">
    <name type="scientific">Thalassotalea nanhaiensis</name>
    <dbReference type="NCBI Taxonomy" id="3065648"/>
    <lineage>
        <taxon>Bacteria</taxon>
        <taxon>Pseudomonadati</taxon>
        <taxon>Pseudomonadota</taxon>
        <taxon>Gammaproteobacteria</taxon>
        <taxon>Alteromonadales</taxon>
        <taxon>Colwelliaceae</taxon>
        <taxon>Thalassotalea</taxon>
    </lineage>
</organism>
<evidence type="ECO:0000313" key="1">
    <source>
        <dbReference type="EMBL" id="WNC68459.1"/>
    </source>
</evidence>
<proteinExistence type="predicted"/>
<evidence type="ECO:0000313" key="2">
    <source>
        <dbReference type="Proteomes" id="UP001248581"/>
    </source>
</evidence>
<sequence length="100" mass="11720">MTFFSTLLPVHLFSDFLHNIPDDKRTYFIDFYHWWKLNNTGTIDLKGQLLKVPFKAQSDYEKLIKRDFQESRTVSYKGLVLSETESIVLAALGYKLIAEI</sequence>